<gene>
    <name evidence="1" type="ORF">Zm00014a_004311</name>
</gene>
<sequence length="12" mass="1538">MNYYYSSLNNRL</sequence>
<proteinExistence type="predicted"/>
<name>A0A3L6FGC3_MAIZE</name>
<dbReference type="EMBL" id="NCVQ01000004">
    <property type="protein sequence ID" value="PWZ31351.1"/>
    <property type="molecule type" value="Genomic_DNA"/>
</dbReference>
<evidence type="ECO:0000313" key="1">
    <source>
        <dbReference type="EMBL" id="PWZ31351.1"/>
    </source>
</evidence>
<reference evidence="1 2" key="1">
    <citation type="journal article" date="2018" name="Nat. Genet.">
        <title>Extensive intraspecific gene order and gene structural variations between Mo17 and other maize genomes.</title>
        <authorList>
            <person name="Sun S."/>
            <person name="Zhou Y."/>
            <person name="Chen J."/>
            <person name="Shi J."/>
            <person name="Zhao H."/>
            <person name="Zhao H."/>
            <person name="Song W."/>
            <person name="Zhang M."/>
            <person name="Cui Y."/>
            <person name="Dong X."/>
            <person name="Liu H."/>
            <person name="Ma X."/>
            <person name="Jiao Y."/>
            <person name="Wang B."/>
            <person name="Wei X."/>
            <person name="Stein J.C."/>
            <person name="Glaubitz J.C."/>
            <person name="Lu F."/>
            <person name="Yu G."/>
            <person name="Liang C."/>
            <person name="Fengler K."/>
            <person name="Li B."/>
            <person name="Rafalski A."/>
            <person name="Schnable P.S."/>
            <person name="Ware D.H."/>
            <person name="Buckler E.S."/>
            <person name="Lai J."/>
        </authorList>
    </citation>
    <scope>NUCLEOTIDE SEQUENCE [LARGE SCALE GENOMIC DNA]</scope>
    <source>
        <strain evidence="2">cv. Missouri 17</strain>
        <tissue evidence="1">Seedling</tissue>
    </source>
</reference>
<dbReference type="Proteomes" id="UP000251960">
    <property type="component" value="Chromosome 3"/>
</dbReference>
<protein>
    <submittedName>
        <fullName evidence="1">Uncharacterized protein</fullName>
    </submittedName>
</protein>
<evidence type="ECO:0000313" key="2">
    <source>
        <dbReference type="Proteomes" id="UP000251960"/>
    </source>
</evidence>
<accession>A0A3L6FGC3</accession>
<comment type="caution">
    <text evidence="1">The sequence shown here is derived from an EMBL/GenBank/DDBJ whole genome shotgun (WGS) entry which is preliminary data.</text>
</comment>
<organism evidence="1 2">
    <name type="scientific">Zea mays</name>
    <name type="common">Maize</name>
    <dbReference type="NCBI Taxonomy" id="4577"/>
    <lineage>
        <taxon>Eukaryota</taxon>
        <taxon>Viridiplantae</taxon>
        <taxon>Streptophyta</taxon>
        <taxon>Embryophyta</taxon>
        <taxon>Tracheophyta</taxon>
        <taxon>Spermatophyta</taxon>
        <taxon>Magnoliopsida</taxon>
        <taxon>Liliopsida</taxon>
        <taxon>Poales</taxon>
        <taxon>Poaceae</taxon>
        <taxon>PACMAD clade</taxon>
        <taxon>Panicoideae</taxon>
        <taxon>Andropogonodae</taxon>
        <taxon>Andropogoneae</taxon>
        <taxon>Tripsacinae</taxon>
        <taxon>Zea</taxon>
    </lineage>
</organism>